<dbReference type="PANTHER" id="PTHR38459">
    <property type="entry name" value="PROPHAGE BACTOPRENOL-LINKED GLUCOSE TRANSLOCASE HOMOLOG"/>
    <property type="match status" value="1"/>
</dbReference>
<comment type="similarity">
    <text evidence="2">Belongs to the GtrA family.</text>
</comment>
<feature type="domain" description="GtrA/DPMS transmembrane" evidence="7">
    <location>
        <begin position="26"/>
        <end position="147"/>
    </location>
</feature>
<evidence type="ECO:0000259" key="7">
    <source>
        <dbReference type="Pfam" id="PF04138"/>
    </source>
</evidence>
<reference evidence="8 9" key="1">
    <citation type="submission" date="2016-12" db="EMBL/GenBank/DDBJ databases">
        <title>Amycolatopsis keratiniphila subsp. keratiniphila genome sequencing and assembly.</title>
        <authorList>
            <person name="Mayilraj S."/>
            <person name="Kaur N."/>
        </authorList>
    </citation>
    <scope>NUCLEOTIDE SEQUENCE [LARGE SCALE GENOMIC DNA]</scope>
    <source>
        <strain evidence="8 9">DSM 44409</strain>
    </source>
</reference>
<dbReference type="OrthoDB" id="3828151at2"/>
<name>A0A1W2LR86_9PSEU</name>
<protein>
    <submittedName>
        <fullName evidence="8">Polysaccharide synthesis protein GtrA</fullName>
    </submittedName>
</protein>
<comment type="subcellular location">
    <subcellularLocation>
        <location evidence="1">Membrane</location>
        <topology evidence="1">Multi-pass membrane protein</topology>
    </subcellularLocation>
</comment>
<evidence type="ECO:0000256" key="4">
    <source>
        <dbReference type="ARBA" id="ARBA00022989"/>
    </source>
</evidence>
<keyword evidence="3 6" id="KW-0812">Transmembrane</keyword>
<dbReference type="GO" id="GO:0000271">
    <property type="term" value="P:polysaccharide biosynthetic process"/>
    <property type="evidence" value="ECO:0007669"/>
    <property type="project" value="InterPro"/>
</dbReference>
<keyword evidence="4 6" id="KW-1133">Transmembrane helix</keyword>
<dbReference type="GO" id="GO:0005886">
    <property type="term" value="C:plasma membrane"/>
    <property type="evidence" value="ECO:0007669"/>
    <property type="project" value="TreeGrafter"/>
</dbReference>
<dbReference type="Pfam" id="PF04138">
    <property type="entry name" value="GtrA_DPMS_TM"/>
    <property type="match status" value="1"/>
</dbReference>
<proteinExistence type="inferred from homology"/>
<dbReference type="AlphaFoldDB" id="A0A1W2LR86"/>
<sequence length="160" mass="17134">MVATDPKAGVTAAAPSSPGLLGQLIRFGLIGGFCALVDFGVYQGLRALGMDATPWVDIARALSFIVGTTTAFFLNRKFTFAGGRQEGARQIGGFVLLYAVTFLVAVGVNRTMLHVLPESAWKATFGWVVSQATATVINFVMLKWVVFREPRATATSTEEN</sequence>
<evidence type="ECO:0000256" key="1">
    <source>
        <dbReference type="ARBA" id="ARBA00004141"/>
    </source>
</evidence>
<evidence type="ECO:0000256" key="6">
    <source>
        <dbReference type="SAM" id="Phobius"/>
    </source>
</evidence>
<gene>
    <name evidence="8" type="ORF">AVR91_0223085</name>
</gene>
<dbReference type="PANTHER" id="PTHR38459:SF6">
    <property type="entry name" value="ARABINOGALACTAN BIOSYNTHESIS RECRUITING PROTEIN RV3789"/>
    <property type="match status" value="1"/>
</dbReference>
<dbReference type="InterPro" id="IPR051401">
    <property type="entry name" value="GtrA_CellWall_Glycosyl"/>
</dbReference>
<dbReference type="EMBL" id="LQMT02000022">
    <property type="protein sequence ID" value="ONF66851.1"/>
    <property type="molecule type" value="Genomic_DNA"/>
</dbReference>
<comment type="caution">
    <text evidence="8">The sequence shown here is derived from an EMBL/GenBank/DDBJ whole genome shotgun (WGS) entry which is preliminary data.</text>
</comment>
<dbReference type="Proteomes" id="UP000076660">
    <property type="component" value="Unassembled WGS sequence"/>
</dbReference>
<dbReference type="InterPro" id="IPR007267">
    <property type="entry name" value="GtrA_DPMS_TM"/>
</dbReference>
<evidence type="ECO:0000256" key="2">
    <source>
        <dbReference type="ARBA" id="ARBA00009399"/>
    </source>
</evidence>
<dbReference type="RefSeq" id="WP_016330686.1">
    <property type="nucleotide sequence ID" value="NZ_LQMT02000022.1"/>
</dbReference>
<organism evidence="8 9">
    <name type="scientific">Amycolatopsis keratiniphila subsp. keratiniphila</name>
    <dbReference type="NCBI Taxonomy" id="227715"/>
    <lineage>
        <taxon>Bacteria</taxon>
        <taxon>Bacillati</taxon>
        <taxon>Actinomycetota</taxon>
        <taxon>Actinomycetes</taxon>
        <taxon>Pseudonocardiales</taxon>
        <taxon>Pseudonocardiaceae</taxon>
        <taxon>Amycolatopsis</taxon>
        <taxon>Amycolatopsis japonica group</taxon>
    </lineage>
</organism>
<feature type="transmembrane region" description="Helical" evidence="6">
    <location>
        <begin position="125"/>
        <end position="146"/>
    </location>
</feature>
<evidence type="ECO:0000256" key="5">
    <source>
        <dbReference type="ARBA" id="ARBA00023136"/>
    </source>
</evidence>
<evidence type="ECO:0000256" key="3">
    <source>
        <dbReference type="ARBA" id="ARBA00022692"/>
    </source>
</evidence>
<feature type="transmembrane region" description="Helical" evidence="6">
    <location>
        <begin position="54"/>
        <end position="74"/>
    </location>
</feature>
<accession>A0A1W2LR86</accession>
<evidence type="ECO:0000313" key="8">
    <source>
        <dbReference type="EMBL" id="ONF66851.1"/>
    </source>
</evidence>
<keyword evidence="5 6" id="KW-0472">Membrane</keyword>
<feature type="transmembrane region" description="Helical" evidence="6">
    <location>
        <begin position="24"/>
        <end position="42"/>
    </location>
</feature>
<feature type="transmembrane region" description="Helical" evidence="6">
    <location>
        <begin position="95"/>
        <end position="113"/>
    </location>
</feature>
<evidence type="ECO:0000313" key="9">
    <source>
        <dbReference type="Proteomes" id="UP000076660"/>
    </source>
</evidence>